<dbReference type="RefSeq" id="WP_060934986.1">
    <property type="nucleotide sequence ID" value="NZ_KQ960424.1"/>
</dbReference>
<evidence type="ECO:0000259" key="2">
    <source>
        <dbReference type="Pfam" id="PF11738"/>
    </source>
</evidence>
<dbReference type="Gene3D" id="3.30.565.40">
    <property type="entry name" value="Fervidobacterium nodosum Rt17-B1 like"/>
    <property type="match status" value="1"/>
</dbReference>
<dbReference type="PROSITE" id="PS51257">
    <property type="entry name" value="PROKAR_LIPOPROTEIN"/>
    <property type="match status" value="1"/>
</dbReference>
<name>A0A134BCB8_9PORP</name>
<dbReference type="InterPro" id="IPR037126">
    <property type="entry name" value="PdaC/RsiV-like_sf"/>
</dbReference>
<keyword evidence="1" id="KW-0732">Signal</keyword>
<evidence type="ECO:0000313" key="3">
    <source>
        <dbReference type="EMBL" id="KXB77602.1"/>
    </source>
</evidence>
<dbReference type="InterPro" id="IPR021729">
    <property type="entry name" value="DUF3298"/>
</dbReference>
<dbReference type="Pfam" id="PF11738">
    <property type="entry name" value="DUF3298"/>
    <property type="match status" value="1"/>
</dbReference>
<organism evidence="3 4">
    <name type="scientific">Porphyromonas somerae</name>
    <dbReference type="NCBI Taxonomy" id="322095"/>
    <lineage>
        <taxon>Bacteria</taxon>
        <taxon>Pseudomonadati</taxon>
        <taxon>Bacteroidota</taxon>
        <taxon>Bacteroidia</taxon>
        <taxon>Bacteroidales</taxon>
        <taxon>Porphyromonadaceae</taxon>
        <taxon>Porphyromonas</taxon>
    </lineage>
</organism>
<reference evidence="4" key="1">
    <citation type="submission" date="2016-01" db="EMBL/GenBank/DDBJ databases">
        <authorList>
            <person name="Mitreva M."/>
            <person name="Pepin K.H."/>
            <person name="Mihindukulasuriya K.A."/>
            <person name="Fulton R."/>
            <person name="Fronick C."/>
            <person name="O'Laughlin M."/>
            <person name="Miner T."/>
            <person name="Herter B."/>
            <person name="Rosa B.A."/>
            <person name="Cordes M."/>
            <person name="Tomlinson C."/>
            <person name="Wollam A."/>
            <person name="Palsikar V.B."/>
            <person name="Mardis E.R."/>
            <person name="Wilson R.K."/>
        </authorList>
    </citation>
    <scope>NUCLEOTIDE SEQUENCE [LARGE SCALE GENOMIC DNA]</scope>
    <source>
        <strain evidence="4">KA00683</strain>
    </source>
</reference>
<dbReference type="Gene3D" id="3.90.640.20">
    <property type="entry name" value="Heat-shock cognate protein, ATPase"/>
    <property type="match status" value="1"/>
</dbReference>
<accession>A0A134BCB8</accession>
<evidence type="ECO:0000256" key="1">
    <source>
        <dbReference type="SAM" id="SignalP"/>
    </source>
</evidence>
<dbReference type="OrthoDB" id="594879at2"/>
<evidence type="ECO:0000313" key="4">
    <source>
        <dbReference type="Proteomes" id="UP000070224"/>
    </source>
</evidence>
<dbReference type="Proteomes" id="UP000070224">
    <property type="component" value="Unassembled WGS sequence"/>
</dbReference>
<sequence>MKQLYTLTSLCLLFVCLVGATLSSCTGRSGSAQSADSTLAEGTQDPNGPLDWDSIVVSTTYFDNQVARKGSSVEVELFFRYPKNDSALLKAVSSVFFGEAYANWSPKEATERYLREVRSEYLFGADSLGFSAKELEDMKSEMTISNYITYHDDHIITMQKDVYNYSAGAAHGLPGTGNYTFDRKSKDVISEGDLFIDGYGPELNKILQRALIKEFGRKSAQEMESKDGIYAADLTSNDNFRLDDKGMTYTYNPYEIAPFAIGIIEIFIPYEEVRQLLRPQSIIFNYIQP</sequence>
<dbReference type="AlphaFoldDB" id="A0A134BCB8"/>
<dbReference type="EMBL" id="LSDK01000035">
    <property type="protein sequence ID" value="KXB77602.1"/>
    <property type="molecule type" value="Genomic_DNA"/>
</dbReference>
<feature type="chain" id="PRO_5007462346" description="DUF3298 domain-containing protein" evidence="1">
    <location>
        <begin position="21"/>
        <end position="289"/>
    </location>
</feature>
<proteinExistence type="predicted"/>
<dbReference type="STRING" id="322095.HMPREF3185_00484"/>
<gene>
    <name evidence="3" type="ORF">HMPREF3185_00484</name>
</gene>
<protein>
    <recommendedName>
        <fullName evidence="2">DUF3298 domain-containing protein</fullName>
    </recommendedName>
</protein>
<dbReference type="PATRIC" id="fig|322095.3.peg.475"/>
<feature type="domain" description="DUF3298" evidence="2">
    <location>
        <begin position="193"/>
        <end position="271"/>
    </location>
</feature>
<keyword evidence="4" id="KW-1185">Reference proteome</keyword>
<comment type="caution">
    <text evidence="3">The sequence shown here is derived from an EMBL/GenBank/DDBJ whole genome shotgun (WGS) entry which is preliminary data.</text>
</comment>
<feature type="signal peptide" evidence="1">
    <location>
        <begin position="1"/>
        <end position="20"/>
    </location>
</feature>